<gene>
    <name evidence="17" type="ORF">Taro_045643</name>
</gene>
<dbReference type="PANTHER" id="PTHR23081:SF36">
    <property type="entry name" value="RNA POLYMERASE II SUBUNIT A C-TERMINAL DOMAIN PHOSPHATASE"/>
    <property type="match status" value="1"/>
</dbReference>
<organism evidence="17 18">
    <name type="scientific">Colocasia esculenta</name>
    <name type="common">Wild taro</name>
    <name type="synonym">Arum esculentum</name>
    <dbReference type="NCBI Taxonomy" id="4460"/>
    <lineage>
        <taxon>Eukaryota</taxon>
        <taxon>Viridiplantae</taxon>
        <taxon>Streptophyta</taxon>
        <taxon>Embryophyta</taxon>
        <taxon>Tracheophyta</taxon>
        <taxon>Spermatophyta</taxon>
        <taxon>Magnoliopsida</taxon>
        <taxon>Liliopsida</taxon>
        <taxon>Araceae</taxon>
        <taxon>Aroideae</taxon>
        <taxon>Colocasieae</taxon>
        <taxon>Colocasia</taxon>
    </lineage>
</organism>
<dbReference type="GO" id="GO:0008420">
    <property type="term" value="F:RNA polymerase II CTD heptapeptide repeat phosphatase activity"/>
    <property type="evidence" value="ECO:0007669"/>
    <property type="project" value="UniProtKB-UniRule"/>
</dbReference>
<dbReference type="InterPro" id="IPR036412">
    <property type="entry name" value="HAD-like_sf"/>
</dbReference>
<comment type="subunit">
    <text evidence="13">Interacts with RAP74.</text>
</comment>
<dbReference type="EMBL" id="NMUH01005427">
    <property type="protein sequence ID" value="MQM12723.1"/>
    <property type="molecule type" value="Genomic_DNA"/>
</dbReference>
<dbReference type="SUPFAM" id="SSF56784">
    <property type="entry name" value="HAD-like"/>
    <property type="match status" value="1"/>
</dbReference>
<evidence type="ECO:0000256" key="4">
    <source>
        <dbReference type="ARBA" id="ARBA00022491"/>
    </source>
</evidence>
<dbReference type="InterPro" id="IPR036420">
    <property type="entry name" value="BRCT_dom_sf"/>
</dbReference>
<evidence type="ECO:0000256" key="13">
    <source>
        <dbReference type="ARBA" id="ARBA00063107"/>
    </source>
</evidence>
<evidence type="ECO:0000256" key="11">
    <source>
        <dbReference type="ARBA" id="ARBA00047761"/>
    </source>
</evidence>
<dbReference type="PROSITE" id="PS50172">
    <property type="entry name" value="BRCT"/>
    <property type="match status" value="1"/>
</dbReference>
<keyword evidence="4" id="KW-0678">Repressor</keyword>
<dbReference type="EC" id="3.1.3.16" evidence="14"/>
<evidence type="ECO:0000256" key="7">
    <source>
        <dbReference type="ARBA" id="ARBA00022884"/>
    </source>
</evidence>
<sequence length="396" mass="45716">MEHRSSLPVKHGWGHVVAAGSFLDHLVRTQDPVSALTQLMRATVKAVQQSRQYQCHCGWTDLKLGALEIDRLRGADLKNLLRQGKLILVLDLDHTLLNSTRLVDLSSEEQYLLEQADAMKEDPNRSLFKLESMHMLTKLRPFVHTFLREASMLFEMYIYTMAERSYALEIAKLLDPEKVYFHSKVISQSDCTQRHQKGLDVILGAESTVLILDDTEMVWQKHKENLIVMERYHYFSSSCRQFRYAEKSLSEMRQDERESDGALATILGILKRVHEMFFNQVGGSDISSGDVRQMLKNIRKEIFADCKIVFSRIFPSNARPENQLIWKMCEQLGAVCSAEIDTTVTHVVSVDAGTEKAKWALQNEKFLVHPRWVEGAFYLWRRFPEEDFPVDKSRTA</sequence>
<dbReference type="GO" id="GO:0009651">
    <property type="term" value="P:response to salt stress"/>
    <property type="evidence" value="ECO:0007669"/>
    <property type="project" value="UniProtKB-ARBA"/>
</dbReference>
<evidence type="ECO:0000256" key="12">
    <source>
        <dbReference type="ARBA" id="ARBA00048336"/>
    </source>
</evidence>
<evidence type="ECO:0000256" key="9">
    <source>
        <dbReference type="ARBA" id="ARBA00023163"/>
    </source>
</evidence>
<comment type="caution">
    <text evidence="17">The sequence shown here is derived from an EMBL/GenBank/DDBJ whole genome shotgun (WGS) entry which is preliminary data.</text>
</comment>
<feature type="domain" description="BRCT" evidence="15">
    <location>
        <begin position="298"/>
        <end position="390"/>
    </location>
</feature>
<evidence type="ECO:0000256" key="8">
    <source>
        <dbReference type="ARBA" id="ARBA00023015"/>
    </source>
</evidence>
<dbReference type="InterPro" id="IPR023214">
    <property type="entry name" value="HAD_sf"/>
</dbReference>
<dbReference type="Gene3D" id="3.40.50.10190">
    <property type="entry name" value="BRCT domain"/>
    <property type="match status" value="1"/>
</dbReference>
<comment type="subcellular location">
    <subcellularLocation>
        <location evidence="3 14">Nucleus</location>
    </subcellularLocation>
</comment>
<evidence type="ECO:0000256" key="3">
    <source>
        <dbReference type="ARBA" id="ARBA00004123"/>
    </source>
</evidence>
<dbReference type="PROSITE" id="PS50969">
    <property type="entry name" value="FCP1"/>
    <property type="match status" value="1"/>
</dbReference>
<dbReference type="GO" id="GO:0005634">
    <property type="term" value="C:nucleus"/>
    <property type="evidence" value="ECO:0007669"/>
    <property type="project" value="UniProtKB-SubCell"/>
</dbReference>
<name>A0A843WMN5_COLES</name>
<dbReference type="CDD" id="cd17729">
    <property type="entry name" value="BRCT_CTDP1"/>
    <property type="match status" value="1"/>
</dbReference>
<dbReference type="GO" id="GO:0003723">
    <property type="term" value="F:RNA binding"/>
    <property type="evidence" value="ECO:0007669"/>
    <property type="project" value="UniProtKB-KW"/>
</dbReference>
<evidence type="ECO:0000256" key="1">
    <source>
        <dbReference type="ARBA" id="ARBA00001936"/>
    </source>
</evidence>
<evidence type="ECO:0000256" key="5">
    <source>
        <dbReference type="ARBA" id="ARBA00022723"/>
    </source>
</evidence>
<dbReference type="InterPro" id="IPR011947">
    <property type="entry name" value="FCP1_euk"/>
</dbReference>
<dbReference type="FunFam" id="3.40.50.1000:FF:000125">
    <property type="entry name" value="RNA polymerase II C-terminal domain phosphatase-like 4"/>
    <property type="match status" value="1"/>
</dbReference>
<dbReference type="GO" id="GO:0046872">
    <property type="term" value="F:metal ion binding"/>
    <property type="evidence" value="ECO:0007669"/>
    <property type="project" value="UniProtKB-KW"/>
</dbReference>
<dbReference type="Proteomes" id="UP000652761">
    <property type="component" value="Unassembled WGS sequence"/>
</dbReference>
<dbReference type="InterPro" id="IPR039189">
    <property type="entry name" value="Fcp1"/>
</dbReference>
<evidence type="ECO:0000259" key="16">
    <source>
        <dbReference type="PROSITE" id="PS50969"/>
    </source>
</evidence>
<dbReference type="Pfam" id="PF03031">
    <property type="entry name" value="NIF"/>
    <property type="match status" value="1"/>
</dbReference>
<evidence type="ECO:0000313" key="18">
    <source>
        <dbReference type="Proteomes" id="UP000652761"/>
    </source>
</evidence>
<keyword evidence="6 14" id="KW-0378">Hydrolase</keyword>
<evidence type="ECO:0000256" key="10">
    <source>
        <dbReference type="ARBA" id="ARBA00023242"/>
    </source>
</evidence>
<dbReference type="SMART" id="SM00292">
    <property type="entry name" value="BRCT"/>
    <property type="match status" value="1"/>
</dbReference>
<feature type="domain" description="FCP1 homology" evidence="16">
    <location>
        <begin position="81"/>
        <end position="252"/>
    </location>
</feature>
<dbReference type="CDD" id="cd07521">
    <property type="entry name" value="HAD_FCP1-like"/>
    <property type="match status" value="1"/>
</dbReference>
<dbReference type="Pfam" id="PF12738">
    <property type="entry name" value="PTCB-BRCT"/>
    <property type="match status" value="1"/>
</dbReference>
<keyword evidence="9" id="KW-0804">Transcription</keyword>
<dbReference type="NCBIfam" id="TIGR02250">
    <property type="entry name" value="FCP1_euk"/>
    <property type="match status" value="1"/>
</dbReference>
<keyword evidence="5" id="KW-0479">Metal-binding</keyword>
<keyword evidence="8" id="KW-0805">Transcription regulation</keyword>
<dbReference type="SMART" id="SM00577">
    <property type="entry name" value="CPDc"/>
    <property type="match status" value="1"/>
</dbReference>
<keyword evidence="10 14" id="KW-0539">Nucleus</keyword>
<evidence type="ECO:0000259" key="15">
    <source>
        <dbReference type="PROSITE" id="PS50172"/>
    </source>
</evidence>
<dbReference type="InterPro" id="IPR004274">
    <property type="entry name" value="FCP1_dom"/>
</dbReference>
<keyword evidence="7" id="KW-0694">RNA-binding</keyword>
<evidence type="ECO:0000256" key="6">
    <source>
        <dbReference type="ARBA" id="ARBA00022801"/>
    </source>
</evidence>
<dbReference type="InterPro" id="IPR001357">
    <property type="entry name" value="BRCT_dom"/>
</dbReference>
<dbReference type="AlphaFoldDB" id="A0A843WMN5"/>
<proteinExistence type="predicted"/>
<dbReference type="Gene3D" id="3.40.50.1000">
    <property type="entry name" value="HAD superfamily/HAD-like"/>
    <property type="match status" value="1"/>
</dbReference>
<dbReference type="OrthoDB" id="10249888at2759"/>
<comment type="cofactor">
    <cofactor evidence="1">
        <name>Mn(2+)</name>
        <dbReference type="ChEBI" id="CHEBI:29035"/>
    </cofactor>
</comment>
<comment type="catalytic activity">
    <reaction evidence="11 14">
        <text>O-phospho-L-seryl-[protein] + H2O = L-seryl-[protein] + phosphate</text>
        <dbReference type="Rhea" id="RHEA:20629"/>
        <dbReference type="Rhea" id="RHEA-COMP:9863"/>
        <dbReference type="Rhea" id="RHEA-COMP:11604"/>
        <dbReference type="ChEBI" id="CHEBI:15377"/>
        <dbReference type="ChEBI" id="CHEBI:29999"/>
        <dbReference type="ChEBI" id="CHEBI:43474"/>
        <dbReference type="ChEBI" id="CHEBI:83421"/>
        <dbReference type="EC" id="3.1.3.16"/>
    </reaction>
</comment>
<evidence type="ECO:0000313" key="17">
    <source>
        <dbReference type="EMBL" id="MQM12723.1"/>
    </source>
</evidence>
<comment type="cofactor">
    <cofactor evidence="2">
        <name>Mg(2+)</name>
        <dbReference type="ChEBI" id="CHEBI:18420"/>
    </cofactor>
</comment>
<dbReference type="FunFam" id="3.40.50.10190:FF:000014">
    <property type="entry name" value="RNA polymerase II C-terminal domain phosphatase-like 3"/>
    <property type="match status" value="1"/>
</dbReference>
<dbReference type="SUPFAM" id="SSF52113">
    <property type="entry name" value="BRCT domain"/>
    <property type="match status" value="1"/>
</dbReference>
<comment type="function">
    <text evidence="14">This promotes the activity of RNA polymerase II.</text>
</comment>
<keyword evidence="18" id="KW-1185">Reference proteome</keyword>
<reference evidence="17" key="1">
    <citation type="submission" date="2017-07" db="EMBL/GenBank/DDBJ databases">
        <title>Taro Niue Genome Assembly and Annotation.</title>
        <authorList>
            <person name="Atibalentja N."/>
            <person name="Keating K."/>
            <person name="Fields C.J."/>
        </authorList>
    </citation>
    <scope>NUCLEOTIDE SEQUENCE</scope>
    <source>
        <strain evidence="17">Niue_2</strain>
        <tissue evidence="17">Leaf</tissue>
    </source>
</reference>
<evidence type="ECO:0000256" key="2">
    <source>
        <dbReference type="ARBA" id="ARBA00001946"/>
    </source>
</evidence>
<dbReference type="PANTHER" id="PTHR23081">
    <property type="entry name" value="RNA POLYMERASE II CTD PHOSPHATASE"/>
    <property type="match status" value="1"/>
</dbReference>
<evidence type="ECO:0000256" key="14">
    <source>
        <dbReference type="RuleBase" id="RU366066"/>
    </source>
</evidence>
<protein>
    <recommendedName>
        <fullName evidence="14">RNA polymerase II C-terminal domain phosphatase-like</fullName>
        <ecNumber evidence="14">3.1.3.16</ecNumber>
    </recommendedName>
</protein>
<accession>A0A843WMN5</accession>
<comment type="catalytic activity">
    <reaction evidence="12 14">
        <text>O-phospho-L-threonyl-[protein] + H2O = L-threonyl-[protein] + phosphate</text>
        <dbReference type="Rhea" id="RHEA:47004"/>
        <dbReference type="Rhea" id="RHEA-COMP:11060"/>
        <dbReference type="Rhea" id="RHEA-COMP:11605"/>
        <dbReference type="ChEBI" id="CHEBI:15377"/>
        <dbReference type="ChEBI" id="CHEBI:30013"/>
        <dbReference type="ChEBI" id="CHEBI:43474"/>
        <dbReference type="ChEBI" id="CHEBI:61977"/>
        <dbReference type="EC" id="3.1.3.16"/>
    </reaction>
</comment>